<proteinExistence type="predicted"/>
<accession>A0AAW5BRZ8</accession>
<reference evidence="2 3" key="1">
    <citation type="journal article" date="2020" name="Cell Host Microbe">
        <title>Functional and Genomic Variation between Human-Derived Isolates of Lachnospiraceae Reveals Inter- and Intra-Species Diversity.</title>
        <authorList>
            <person name="Sorbara M.T."/>
            <person name="Littmann E.R."/>
            <person name="Fontana E."/>
            <person name="Moody T.U."/>
            <person name="Kohout C.E."/>
            <person name="Gjonbalaj M."/>
            <person name="Eaton V."/>
            <person name="Seok R."/>
            <person name="Leiner I.M."/>
            <person name="Pamer E.G."/>
        </authorList>
    </citation>
    <scope>NUCLEOTIDE SEQUENCE [LARGE SCALE GENOMIC DNA]</scope>
    <source>
        <strain evidence="2 3">MSK.1.17</strain>
    </source>
</reference>
<dbReference type="AlphaFoldDB" id="A0AAW5BRZ8"/>
<dbReference type="EMBL" id="JAKNGE010000001">
    <property type="protein sequence ID" value="MCG4744027.1"/>
    <property type="molecule type" value="Genomic_DNA"/>
</dbReference>
<name>A0AAW5BRZ8_9FIRM</name>
<organism evidence="1 4">
    <name type="scientific">Enterocloster aldenensis</name>
    <dbReference type="NCBI Taxonomy" id="358742"/>
    <lineage>
        <taxon>Bacteria</taxon>
        <taxon>Bacillati</taxon>
        <taxon>Bacillota</taxon>
        <taxon>Clostridia</taxon>
        <taxon>Lachnospirales</taxon>
        <taxon>Lachnospiraceae</taxon>
        <taxon>Enterocloster</taxon>
    </lineage>
</organism>
<evidence type="ECO:0000313" key="1">
    <source>
        <dbReference type="EMBL" id="MCG4744027.1"/>
    </source>
</evidence>
<evidence type="ECO:0000313" key="2">
    <source>
        <dbReference type="EMBL" id="NSJ48321.1"/>
    </source>
</evidence>
<evidence type="ECO:0000313" key="4">
    <source>
        <dbReference type="Proteomes" id="UP001299608"/>
    </source>
</evidence>
<evidence type="ECO:0008006" key="5">
    <source>
        <dbReference type="Google" id="ProtNLM"/>
    </source>
</evidence>
<dbReference type="EMBL" id="JAAITT010000007">
    <property type="protein sequence ID" value="NSJ48321.1"/>
    <property type="molecule type" value="Genomic_DNA"/>
</dbReference>
<gene>
    <name evidence="2" type="ORF">G5B36_06360</name>
    <name evidence="1" type="ORF">L0N08_01210</name>
</gene>
<dbReference type="Proteomes" id="UP000669239">
    <property type="component" value="Unassembled WGS sequence"/>
</dbReference>
<reference evidence="2" key="2">
    <citation type="submission" date="2020-02" db="EMBL/GenBank/DDBJ databases">
        <authorList>
            <person name="Littmann E."/>
            <person name="Sorbara M."/>
        </authorList>
    </citation>
    <scope>NUCLEOTIDE SEQUENCE</scope>
    <source>
        <strain evidence="2">MSK.1.17</strain>
    </source>
</reference>
<dbReference type="Proteomes" id="UP001299608">
    <property type="component" value="Unassembled WGS sequence"/>
</dbReference>
<comment type="caution">
    <text evidence="1">The sequence shown here is derived from an EMBL/GenBank/DDBJ whole genome shotgun (WGS) entry which is preliminary data.</text>
</comment>
<reference evidence="1" key="3">
    <citation type="submission" date="2022-01" db="EMBL/GenBank/DDBJ databases">
        <title>Collection of gut derived symbiotic bacterial strains cultured from healthy donors.</title>
        <authorList>
            <person name="Lin H."/>
            <person name="Kohout C."/>
            <person name="Waligurski E."/>
            <person name="Pamer E.G."/>
        </authorList>
    </citation>
    <scope>NUCLEOTIDE SEQUENCE</scope>
    <source>
        <strain evidence="1">DFI.6.55</strain>
    </source>
</reference>
<keyword evidence="3" id="KW-1185">Reference proteome</keyword>
<sequence>MKVRLLDEHKAIRVQLWTNGAWRRNIRGTVIGSHDGIVGVLLDSGEYVDVPEERLKIIS</sequence>
<evidence type="ECO:0000313" key="3">
    <source>
        <dbReference type="Proteomes" id="UP000669239"/>
    </source>
</evidence>
<dbReference type="RefSeq" id="WP_165641762.1">
    <property type="nucleotide sequence ID" value="NZ_JAAITT010000007.1"/>
</dbReference>
<protein>
    <recommendedName>
        <fullName evidence="5">Biotin protein ligase C-terminal domain-containing protein</fullName>
    </recommendedName>
</protein>